<dbReference type="EMBL" id="DXDX01000215">
    <property type="protein sequence ID" value="HIY22567.1"/>
    <property type="molecule type" value="Genomic_DNA"/>
</dbReference>
<accession>A0A9D1YAY6</accession>
<dbReference type="Proteomes" id="UP000823868">
    <property type="component" value="Unassembled WGS sequence"/>
</dbReference>
<keyword evidence="1" id="KW-1133">Transmembrane helix</keyword>
<evidence type="ECO:0000313" key="2">
    <source>
        <dbReference type="EMBL" id="HIY22567.1"/>
    </source>
</evidence>
<sequence>MERRKRPTVILPKRSRKERLLELGKDILIVCLMLSAVYLAVRSQLYTGLAGEGTLLAQMAGWLRPTPAVESSDHTPGVPGEPVPAVRLAICHGVGDNGAPIRYGVQYDDEVLLPIVSALSSYFTEGLASAGDPKEIAAQEWQEMLRAPGVYLDLLNGVPLDYLGAEGLTQSARRLVLAWDGGSTAALCYQEAESGHYYRCSTSVTWEGYLSDALQSYTDNGARYGFELEQTIYGALSPELMLLSSSPRPAIYQAMRPLDLSNSSDRGTLENAMGFHGSDYQVPGEWVIREDDELRIATDGSMHYEASGTQLEVRYPALDGSGSPSRSAAIAAAYRLTQQALSAWCGSSESAGRLTLSQVEEVEGGWQVSLDYVLDGAVVLFEDGCPAAEFTVLGGQVTTFTIRPRCYQETEHLSTLLSERLAAAALEGLHTQEKRAELLLFYEDSMNAMSAQWGGF</sequence>
<reference evidence="2" key="1">
    <citation type="journal article" date="2021" name="PeerJ">
        <title>Extensive microbial diversity within the chicken gut microbiome revealed by metagenomics and culture.</title>
        <authorList>
            <person name="Gilroy R."/>
            <person name="Ravi A."/>
            <person name="Getino M."/>
            <person name="Pursley I."/>
            <person name="Horton D.L."/>
            <person name="Alikhan N.F."/>
            <person name="Baker D."/>
            <person name="Gharbi K."/>
            <person name="Hall N."/>
            <person name="Watson M."/>
            <person name="Adriaenssens E.M."/>
            <person name="Foster-Nyarko E."/>
            <person name="Jarju S."/>
            <person name="Secka A."/>
            <person name="Antonio M."/>
            <person name="Oren A."/>
            <person name="Chaudhuri R.R."/>
            <person name="La Ragione R."/>
            <person name="Hildebrand F."/>
            <person name="Pallen M.J."/>
        </authorList>
    </citation>
    <scope>NUCLEOTIDE SEQUENCE</scope>
    <source>
        <strain evidence="2">ChiBcec16_6824</strain>
    </source>
</reference>
<organism evidence="2 3">
    <name type="scientific">Candidatus Flavonifractor merdigallinarum</name>
    <dbReference type="NCBI Taxonomy" id="2838589"/>
    <lineage>
        <taxon>Bacteria</taxon>
        <taxon>Bacillati</taxon>
        <taxon>Bacillota</taxon>
        <taxon>Clostridia</taxon>
        <taxon>Eubacteriales</taxon>
        <taxon>Oscillospiraceae</taxon>
        <taxon>Flavonifractor</taxon>
    </lineage>
</organism>
<evidence type="ECO:0000256" key="1">
    <source>
        <dbReference type="SAM" id="Phobius"/>
    </source>
</evidence>
<proteinExistence type="predicted"/>
<comment type="caution">
    <text evidence="2">The sequence shown here is derived from an EMBL/GenBank/DDBJ whole genome shotgun (WGS) entry which is preliminary data.</text>
</comment>
<protein>
    <submittedName>
        <fullName evidence="2">Uncharacterized protein</fullName>
    </submittedName>
</protein>
<feature type="transmembrane region" description="Helical" evidence="1">
    <location>
        <begin position="20"/>
        <end position="41"/>
    </location>
</feature>
<evidence type="ECO:0000313" key="3">
    <source>
        <dbReference type="Proteomes" id="UP000823868"/>
    </source>
</evidence>
<gene>
    <name evidence="2" type="ORF">H9841_11795</name>
</gene>
<reference evidence="2" key="2">
    <citation type="submission" date="2021-04" db="EMBL/GenBank/DDBJ databases">
        <authorList>
            <person name="Gilroy R."/>
        </authorList>
    </citation>
    <scope>NUCLEOTIDE SEQUENCE</scope>
    <source>
        <strain evidence="2">ChiBcec16_6824</strain>
    </source>
</reference>
<dbReference type="AlphaFoldDB" id="A0A9D1YAY6"/>
<keyword evidence="1" id="KW-0812">Transmembrane</keyword>
<keyword evidence="1" id="KW-0472">Membrane</keyword>
<name>A0A9D1YAY6_9FIRM</name>